<dbReference type="KEGG" id="lacs:H4075_14855"/>
<evidence type="ECO:0000256" key="1">
    <source>
        <dbReference type="SAM" id="SignalP"/>
    </source>
</evidence>
<dbReference type="EMBL" id="CP060007">
    <property type="protein sequence ID" value="QNA43353.1"/>
    <property type="molecule type" value="Genomic_DNA"/>
</dbReference>
<dbReference type="RefSeq" id="WP_182801618.1">
    <property type="nucleotide sequence ID" value="NZ_CP060007.1"/>
</dbReference>
<sequence length="574" mass="66142">MRKLFVALSVFSLINSFAQLPVTRYETSKGKESVTYYEAIDAWKKIDKASPIVSMVTMGPTDANEPLHLVLVSADGTFKPEQWQQKNKVVILINNGIHPGEPDGIDASISLVKDIVTKKRSLPANVVLAIIPVYNIGGSLNRSAFYRVSQDGPTEKGFRGNSQNFDLNRDFIKNDSKEARSFAQIFHLVQPDIFIDNHVSNGADYQHVMTLLTSQHNKLGGKLGEYLNQTFEPAIYKSMKAKGYDLLPYVNNFSDNPENGWSAYWDGPRYSSGYASLWNTFAFVPETHMLKPYPQRVEATYQLMVSMVEFASANQTTIKQLRLQQQKDQLTQQQFPVGFTLDRSRFSEILYKGYEAGRKPSNVSGLPRLYYDRTKPFEKQIKFYNFFTPKKMIDKPTAYVIPQGWWKAIDLLQINKVQMRQLKKDTTIEVEVYRIDDYKAAPRPYEGHHLNSEVKTSKTVQQMKFRKGDWYIPMNQKANRFIMEVLEPTGDDSYFAWNFFDGILGQKEGYSSYVFEETAEEFLKQNPAVKQKLEERRATDTAFAKSGSAQLNFVFQHSPYYEPMHLRYPIYRIK</sequence>
<accession>A0A7G5XD00</accession>
<gene>
    <name evidence="3" type="ORF">H4075_14855</name>
</gene>
<dbReference type="GO" id="GO:0008270">
    <property type="term" value="F:zinc ion binding"/>
    <property type="evidence" value="ECO:0007669"/>
    <property type="project" value="InterPro"/>
</dbReference>
<dbReference type="SUPFAM" id="SSF53187">
    <property type="entry name" value="Zn-dependent exopeptidases"/>
    <property type="match status" value="1"/>
</dbReference>
<proteinExistence type="predicted"/>
<protein>
    <recommendedName>
        <fullName evidence="2">Peptidase M14 domain-containing protein</fullName>
    </recommendedName>
</protein>
<name>A0A7G5XD00_9BACT</name>
<keyword evidence="1" id="KW-0732">Signal</keyword>
<dbReference type="Pfam" id="PF00246">
    <property type="entry name" value="Peptidase_M14"/>
    <property type="match status" value="1"/>
</dbReference>
<feature type="chain" id="PRO_5028957556" description="Peptidase M14 domain-containing protein" evidence="1">
    <location>
        <begin position="19"/>
        <end position="574"/>
    </location>
</feature>
<evidence type="ECO:0000313" key="3">
    <source>
        <dbReference type="EMBL" id="QNA43353.1"/>
    </source>
</evidence>
<dbReference type="Gene3D" id="3.40.630.10">
    <property type="entry name" value="Zn peptidases"/>
    <property type="match status" value="1"/>
</dbReference>
<dbReference type="AlphaFoldDB" id="A0A7G5XD00"/>
<organism evidence="3 4">
    <name type="scientific">Lacibacter sediminis</name>
    <dbReference type="NCBI Taxonomy" id="2760713"/>
    <lineage>
        <taxon>Bacteria</taxon>
        <taxon>Pseudomonadati</taxon>
        <taxon>Bacteroidota</taxon>
        <taxon>Chitinophagia</taxon>
        <taxon>Chitinophagales</taxon>
        <taxon>Chitinophagaceae</taxon>
        <taxon>Lacibacter</taxon>
    </lineage>
</organism>
<evidence type="ECO:0000313" key="4">
    <source>
        <dbReference type="Proteomes" id="UP000515344"/>
    </source>
</evidence>
<dbReference type="CDD" id="cd06241">
    <property type="entry name" value="M14-like"/>
    <property type="match status" value="1"/>
</dbReference>
<keyword evidence="4" id="KW-1185">Reference proteome</keyword>
<feature type="signal peptide" evidence="1">
    <location>
        <begin position="1"/>
        <end position="18"/>
    </location>
</feature>
<dbReference type="Proteomes" id="UP000515344">
    <property type="component" value="Chromosome"/>
</dbReference>
<reference evidence="4" key="1">
    <citation type="submission" date="2020-08" db="EMBL/GenBank/DDBJ databases">
        <title>Lacibacter sp. S13-6-6 genome sequencing.</title>
        <authorList>
            <person name="Jin L."/>
        </authorList>
    </citation>
    <scope>NUCLEOTIDE SEQUENCE [LARGE SCALE GENOMIC DNA]</scope>
    <source>
        <strain evidence="4">S13-6-6</strain>
    </source>
</reference>
<dbReference type="GO" id="GO:0006508">
    <property type="term" value="P:proteolysis"/>
    <property type="evidence" value="ECO:0007669"/>
    <property type="project" value="InterPro"/>
</dbReference>
<feature type="domain" description="Peptidase M14" evidence="2">
    <location>
        <begin position="48"/>
        <end position="174"/>
    </location>
</feature>
<dbReference type="GO" id="GO:0004181">
    <property type="term" value="F:metallocarboxypeptidase activity"/>
    <property type="evidence" value="ECO:0007669"/>
    <property type="project" value="InterPro"/>
</dbReference>
<evidence type="ECO:0000259" key="2">
    <source>
        <dbReference type="Pfam" id="PF00246"/>
    </source>
</evidence>
<dbReference type="InterPro" id="IPR000834">
    <property type="entry name" value="Peptidase_M14"/>
</dbReference>